<feature type="non-terminal residue" evidence="2">
    <location>
        <position position="1"/>
    </location>
</feature>
<dbReference type="Pfam" id="PF21530">
    <property type="entry name" value="Pif1_2B_dom"/>
    <property type="match status" value="1"/>
</dbReference>
<dbReference type="InterPro" id="IPR049163">
    <property type="entry name" value="Pif1-like_2B_dom"/>
</dbReference>
<sequence>LGALPLVIGMPVMITQNFDVEGGIVNGSTGTLKCIRYRIDEAGRHIALSCIVHVPLMTRQNMTDMRSNKVAALQDTVDMDF</sequence>
<accession>A0AA39UUS9</accession>
<keyword evidence="3" id="KW-1185">Reference proteome</keyword>
<organism evidence="2 3">
    <name type="scientific">Armillaria luteobubalina</name>
    <dbReference type="NCBI Taxonomy" id="153913"/>
    <lineage>
        <taxon>Eukaryota</taxon>
        <taxon>Fungi</taxon>
        <taxon>Dikarya</taxon>
        <taxon>Basidiomycota</taxon>
        <taxon>Agaricomycotina</taxon>
        <taxon>Agaricomycetes</taxon>
        <taxon>Agaricomycetidae</taxon>
        <taxon>Agaricales</taxon>
        <taxon>Marasmiineae</taxon>
        <taxon>Physalacriaceae</taxon>
        <taxon>Armillaria</taxon>
    </lineage>
</organism>
<protein>
    <recommendedName>
        <fullName evidence="1">DNA helicase Pif1-like 2B domain-containing protein</fullName>
    </recommendedName>
</protein>
<feature type="non-terminal residue" evidence="2">
    <location>
        <position position="81"/>
    </location>
</feature>
<proteinExistence type="predicted"/>
<gene>
    <name evidence="2" type="ORF">EDD18DRAFT_1051359</name>
</gene>
<evidence type="ECO:0000259" key="1">
    <source>
        <dbReference type="Pfam" id="PF21530"/>
    </source>
</evidence>
<dbReference type="EMBL" id="JAUEPU010000023">
    <property type="protein sequence ID" value="KAK0493770.1"/>
    <property type="molecule type" value="Genomic_DNA"/>
</dbReference>
<reference evidence="2" key="1">
    <citation type="submission" date="2023-06" db="EMBL/GenBank/DDBJ databases">
        <authorList>
            <consortium name="Lawrence Berkeley National Laboratory"/>
            <person name="Ahrendt S."/>
            <person name="Sahu N."/>
            <person name="Indic B."/>
            <person name="Wong-Bajracharya J."/>
            <person name="Merenyi Z."/>
            <person name="Ke H.-M."/>
            <person name="Monk M."/>
            <person name="Kocsube S."/>
            <person name="Drula E."/>
            <person name="Lipzen A."/>
            <person name="Balint B."/>
            <person name="Henrissat B."/>
            <person name="Andreopoulos B."/>
            <person name="Martin F.M."/>
            <person name="Harder C.B."/>
            <person name="Rigling D."/>
            <person name="Ford K.L."/>
            <person name="Foster G.D."/>
            <person name="Pangilinan J."/>
            <person name="Papanicolaou A."/>
            <person name="Barry K."/>
            <person name="LaButti K."/>
            <person name="Viragh M."/>
            <person name="Koriabine M."/>
            <person name="Yan M."/>
            <person name="Riley R."/>
            <person name="Champramary S."/>
            <person name="Plett K.L."/>
            <person name="Tsai I.J."/>
            <person name="Slot J."/>
            <person name="Sipos G."/>
            <person name="Plett J."/>
            <person name="Nagy L.G."/>
            <person name="Grigoriev I.V."/>
        </authorList>
    </citation>
    <scope>NUCLEOTIDE SEQUENCE</scope>
    <source>
        <strain evidence="2">HWK02</strain>
    </source>
</reference>
<dbReference type="AlphaFoldDB" id="A0AA39UUS9"/>
<name>A0AA39UUS9_9AGAR</name>
<evidence type="ECO:0000313" key="2">
    <source>
        <dbReference type="EMBL" id="KAK0493770.1"/>
    </source>
</evidence>
<evidence type="ECO:0000313" key="3">
    <source>
        <dbReference type="Proteomes" id="UP001175228"/>
    </source>
</evidence>
<comment type="caution">
    <text evidence="2">The sequence shown here is derived from an EMBL/GenBank/DDBJ whole genome shotgun (WGS) entry which is preliminary data.</text>
</comment>
<dbReference type="Proteomes" id="UP001175228">
    <property type="component" value="Unassembled WGS sequence"/>
</dbReference>
<feature type="domain" description="DNA helicase Pif1-like 2B" evidence="1">
    <location>
        <begin position="4"/>
        <end position="31"/>
    </location>
</feature>